<feature type="transmembrane region" description="Helical" evidence="2">
    <location>
        <begin position="200"/>
        <end position="217"/>
    </location>
</feature>
<feature type="transmembrane region" description="Helical" evidence="2">
    <location>
        <begin position="177"/>
        <end position="194"/>
    </location>
</feature>
<protein>
    <recommendedName>
        <fullName evidence="5">Oligosaccharide repeat unit polymerase</fullName>
    </recommendedName>
</protein>
<dbReference type="OrthoDB" id="7068577at2"/>
<feature type="transmembrane region" description="Helical" evidence="2">
    <location>
        <begin position="392"/>
        <end position="411"/>
    </location>
</feature>
<proteinExistence type="predicted"/>
<keyword evidence="2" id="KW-0812">Transmembrane</keyword>
<keyword evidence="2" id="KW-1133">Transmembrane helix</keyword>
<feature type="transmembrane region" description="Helical" evidence="2">
    <location>
        <begin position="149"/>
        <end position="170"/>
    </location>
</feature>
<gene>
    <name evidence="3" type="ORF">D7I43_13605</name>
</gene>
<feature type="transmembrane region" description="Helical" evidence="2">
    <location>
        <begin position="233"/>
        <end position="251"/>
    </location>
</feature>
<sequence length="460" mass="50619">MAIAYAGPTAAEARPAGVHRTAWSAYGPLKLATAYLVGTYLVFLFFGQSAQVPDLTVLTGYVLAGVAALALGYALNVRRRVVHRPAPAEGRGGYPRVLITICATYYLAFGLFLLSVRGFPTPRALLDAFTNPGDSYFERIRSTTESMPAAVHLFTLTSVFYAMLIPLAVLWWRNMGWLLRLYVLAGLVAYGTYYLSVGTLKGLGDMLIFWGASYLAVRSRRPVARRAARKRRSGLLIALLVGLLFAGYMSFNQSDRLRHSEATSLFPPNPAVAAVVGDELASGISATVFYPTHGYLGLAYNLQSPFQWTYGLGGAKAVTELYEDLTGDDSPARDRYTARTEMLTGWPDGMYWSTIYPWLASDLTYLGALVFMAVVGWFLAKFWREVRQGRTLSLMLLAQLALLIAFVPANNQIGQQAFSLIGFASLALLSFLDRLYRQPSEPEERAPTRRPARPAAPQLV</sequence>
<feature type="transmembrane region" description="Helical" evidence="2">
    <location>
        <begin position="355"/>
        <end position="380"/>
    </location>
</feature>
<organism evidence="3 4">
    <name type="scientific">Micromonospora globbae</name>
    <dbReference type="NCBI Taxonomy" id="1894969"/>
    <lineage>
        <taxon>Bacteria</taxon>
        <taxon>Bacillati</taxon>
        <taxon>Actinomycetota</taxon>
        <taxon>Actinomycetes</taxon>
        <taxon>Micromonosporales</taxon>
        <taxon>Micromonosporaceae</taxon>
        <taxon>Micromonospora</taxon>
    </lineage>
</organism>
<evidence type="ECO:0000313" key="3">
    <source>
        <dbReference type="EMBL" id="RKF26973.1"/>
    </source>
</evidence>
<feature type="transmembrane region" description="Helical" evidence="2">
    <location>
        <begin position="417"/>
        <end position="436"/>
    </location>
</feature>
<evidence type="ECO:0000313" key="4">
    <source>
        <dbReference type="Proteomes" id="UP000285744"/>
    </source>
</evidence>
<dbReference type="AlphaFoldDB" id="A0A420F1X3"/>
<dbReference type="Proteomes" id="UP000285744">
    <property type="component" value="Unassembled WGS sequence"/>
</dbReference>
<dbReference type="EMBL" id="RAQQ01000008">
    <property type="protein sequence ID" value="RKF26973.1"/>
    <property type="molecule type" value="Genomic_DNA"/>
</dbReference>
<evidence type="ECO:0008006" key="5">
    <source>
        <dbReference type="Google" id="ProtNLM"/>
    </source>
</evidence>
<evidence type="ECO:0000256" key="1">
    <source>
        <dbReference type="SAM" id="MobiDB-lite"/>
    </source>
</evidence>
<feature type="transmembrane region" description="Helical" evidence="2">
    <location>
        <begin position="29"/>
        <end position="46"/>
    </location>
</feature>
<evidence type="ECO:0000256" key="2">
    <source>
        <dbReference type="SAM" id="Phobius"/>
    </source>
</evidence>
<comment type="caution">
    <text evidence="3">The sequence shown here is derived from an EMBL/GenBank/DDBJ whole genome shotgun (WGS) entry which is preliminary data.</text>
</comment>
<accession>A0A420F1X3</accession>
<feature type="transmembrane region" description="Helical" evidence="2">
    <location>
        <begin position="58"/>
        <end position="76"/>
    </location>
</feature>
<feature type="region of interest" description="Disordered" evidence="1">
    <location>
        <begin position="440"/>
        <end position="460"/>
    </location>
</feature>
<dbReference type="RefSeq" id="WP_120328839.1">
    <property type="nucleotide sequence ID" value="NZ_RAQQ01000008.1"/>
</dbReference>
<name>A0A420F1X3_9ACTN</name>
<feature type="transmembrane region" description="Helical" evidence="2">
    <location>
        <begin position="97"/>
        <end position="116"/>
    </location>
</feature>
<reference evidence="3 4" key="1">
    <citation type="journal article" date="2018" name="Int. J. Syst. Evol. Microbiol.">
        <title>Micromonospora globbae sp. nov., an endophytic actinomycete isolated from roots of Globba winitii C. H. Wright.</title>
        <authorList>
            <person name="Kuncharoen N."/>
            <person name="Pittayakhajonwut P."/>
            <person name="Tanasupawat S."/>
        </authorList>
    </citation>
    <scope>NUCLEOTIDE SEQUENCE [LARGE SCALE GENOMIC DNA]</scope>
    <source>
        <strain evidence="3 4">WPS1-2</strain>
    </source>
</reference>
<keyword evidence="2" id="KW-0472">Membrane</keyword>